<feature type="compositionally biased region" description="Basic residues" evidence="1">
    <location>
        <begin position="165"/>
        <end position="183"/>
    </location>
</feature>
<feature type="compositionally biased region" description="Basic and acidic residues" evidence="1">
    <location>
        <begin position="193"/>
        <end position="209"/>
    </location>
</feature>
<proteinExistence type="predicted"/>
<name>A0ABT6NUT6_9BACT</name>
<dbReference type="PROSITE" id="PS51257">
    <property type="entry name" value="PROKAR_LIPOPROTEIN"/>
    <property type="match status" value="1"/>
</dbReference>
<feature type="region of interest" description="Disordered" evidence="1">
    <location>
        <begin position="113"/>
        <end position="209"/>
    </location>
</feature>
<gene>
    <name evidence="3" type="ORF">QHF89_21400</name>
</gene>
<feature type="region of interest" description="Disordered" evidence="1">
    <location>
        <begin position="359"/>
        <end position="403"/>
    </location>
</feature>
<feature type="region of interest" description="Disordered" evidence="1">
    <location>
        <begin position="245"/>
        <end position="327"/>
    </location>
</feature>
<protein>
    <recommendedName>
        <fullName evidence="2">Tox-GHH domain-containing protein</fullName>
    </recommendedName>
</protein>
<sequence>MAWLSNRFVRLGLLVLVAWGLSIGLLGCTATGTNTQAWAQTTPNGMRLFRICRRHPHVDPNARYWYDVGDGTPRTTFLSLDELLQGREAKAVYVHDPHAPSESRKLLGIAFQHLPCDKPTPPPPKKVAAKEKEGAEKETKEAERPKPLPRPIAQSPERCTEPGQARRRGGTGGRRCTRVLVHRTRTEPVVAESPREVRPPEPARLSEDAAREYGDWGLTPADVSALAEERGRECLERICHARHQNFIPKGKQKPAATHDGQSLSAGSGSGGGGGAKTTVKTRTKPVSKPNGGVAGQAGGKARLPPKGTPERRAIETARDKGIRTKKAQELADIRAGGRGSGVWTDKELKGIRETGEFPTDAVWHHDPTVANRPDLAADPSVVRPVRGGTQGHLQAHGGDFRKP</sequence>
<dbReference type="RefSeq" id="WP_136969889.1">
    <property type="nucleotide sequence ID" value="NZ_JARZHI010000018.1"/>
</dbReference>
<dbReference type="Pfam" id="PF15636">
    <property type="entry name" value="Tox-GHH"/>
    <property type="match status" value="1"/>
</dbReference>
<organism evidence="3 4">
    <name type="scientific">Polyangium sorediatum</name>
    <dbReference type="NCBI Taxonomy" id="889274"/>
    <lineage>
        <taxon>Bacteria</taxon>
        <taxon>Pseudomonadati</taxon>
        <taxon>Myxococcota</taxon>
        <taxon>Polyangia</taxon>
        <taxon>Polyangiales</taxon>
        <taxon>Polyangiaceae</taxon>
        <taxon>Polyangium</taxon>
    </lineage>
</organism>
<dbReference type="InterPro" id="IPR028916">
    <property type="entry name" value="Tox-GHH_dom"/>
</dbReference>
<evidence type="ECO:0000256" key="1">
    <source>
        <dbReference type="SAM" id="MobiDB-lite"/>
    </source>
</evidence>
<evidence type="ECO:0000313" key="3">
    <source>
        <dbReference type="EMBL" id="MDI1432068.1"/>
    </source>
</evidence>
<dbReference type="Proteomes" id="UP001160301">
    <property type="component" value="Unassembled WGS sequence"/>
</dbReference>
<accession>A0ABT6NUT6</accession>
<evidence type="ECO:0000259" key="2">
    <source>
        <dbReference type="Pfam" id="PF15636"/>
    </source>
</evidence>
<feature type="compositionally biased region" description="Basic and acidic residues" evidence="1">
    <location>
        <begin position="128"/>
        <end position="146"/>
    </location>
</feature>
<evidence type="ECO:0000313" key="4">
    <source>
        <dbReference type="Proteomes" id="UP001160301"/>
    </source>
</evidence>
<reference evidence="3 4" key="1">
    <citation type="submission" date="2023-04" db="EMBL/GenBank/DDBJ databases">
        <title>The genome sequence of Polyangium sorediatum DSM14670.</title>
        <authorList>
            <person name="Zhang X."/>
        </authorList>
    </citation>
    <scope>NUCLEOTIDE SEQUENCE [LARGE SCALE GENOMIC DNA]</scope>
    <source>
        <strain evidence="3 4">DSM 14670</strain>
    </source>
</reference>
<feature type="domain" description="Tox-GHH" evidence="2">
    <location>
        <begin position="311"/>
        <end position="385"/>
    </location>
</feature>
<dbReference type="EMBL" id="JARZHI010000018">
    <property type="protein sequence ID" value="MDI1432068.1"/>
    <property type="molecule type" value="Genomic_DNA"/>
</dbReference>
<comment type="caution">
    <text evidence="3">The sequence shown here is derived from an EMBL/GenBank/DDBJ whole genome shotgun (WGS) entry which is preliminary data.</text>
</comment>
<feature type="compositionally biased region" description="Basic and acidic residues" evidence="1">
    <location>
        <begin position="308"/>
        <end position="327"/>
    </location>
</feature>
<keyword evidence="4" id="KW-1185">Reference proteome</keyword>